<reference evidence="2 3" key="1">
    <citation type="submission" date="2019-10" db="EMBL/GenBank/DDBJ databases">
        <title>Epibacterium sp. nov., isolated from seawater.</title>
        <authorList>
            <person name="Zhang X."/>
            <person name="Li N."/>
        </authorList>
    </citation>
    <scope>NUCLEOTIDE SEQUENCE [LARGE SCALE GENOMIC DNA]</scope>
    <source>
        <strain evidence="2 3">SM1969</strain>
    </source>
</reference>
<organism evidence="2 3">
    <name type="scientific">Tritonibacter aquimaris</name>
    <dbReference type="NCBI Taxonomy" id="2663379"/>
    <lineage>
        <taxon>Bacteria</taxon>
        <taxon>Pseudomonadati</taxon>
        <taxon>Pseudomonadota</taxon>
        <taxon>Alphaproteobacteria</taxon>
        <taxon>Rhodobacterales</taxon>
        <taxon>Paracoccaceae</taxon>
        <taxon>Tritonibacter</taxon>
    </lineage>
</organism>
<dbReference type="Proteomes" id="UP000436694">
    <property type="component" value="Unassembled WGS sequence"/>
</dbReference>
<dbReference type="InterPro" id="IPR008984">
    <property type="entry name" value="SMAD_FHA_dom_sf"/>
</dbReference>
<dbReference type="AlphaFoldDB" id="A0A844B0M3"/>
<protein>
    <submittedName>
        <fullName evidence="2">FHA domain-containing protein</fullName>
    </submittedName>
</protein>
<accession>A0A844B0M3</accession>
<comment type="caution">
    <text evidence="2">The sequence shown here is derived from an EMBL/GenBank/DDBJ whole genome shotgun (WGS) entry which is preliminary data.</text>
</comment>
<feature type="domain" description="FHA" evidence="1">
    <location>
        <begin position="74"/>
        <end position="142"/>
    </location>
</feature>
<dbReference type="Pfam" id="PF00498">
    <property type="entry name" value="FHA"/>
    <property type="match status" value="1"/>
</dbReference>
<dbReference type="SUPFAM" id="SSF49879">
    <property type="entry name" value="SMAD/FHA domain"/>
    <property type="match status" value="1"/>
</dbReference>
<dbReference type="InterPro" id="IPR000253">
    <property type="entry name" value="FHA_dom"/>
</dbReference>
<evidence type="ECO:0000259" key="1">
    <source>
        <dbReference type="Pfam" id="PF00498"/>
    </source>
</evidence>
<name>A0A844B0M3_9RHOB</name>
<proteinExistence type="predicted"/>
<dbReference type="Gene3D" id="2.60.200.20">
    <property type="match status" value="1"/>
</dbReference>
<gene>
    <name evidence="2" type="ORF">GG681_13575</name>
</gene>
<dbReference type="CDD" id="cd00060">
    <property type="entry name" value="FHA"/>
    <property type="match status" value="1"/>
</dbReference>
<evidence type="ECO:0000313" key="3">
    <source>
        <dbReference type="Proteomes" id="UP000436694"/>
    </source>
</evidence>
<evidence type="ECO:0000313" key="2">
    <source>
        <dbReference type="EMBL" id="MQY43671.1"/>
    </source>
</evidence>
<keyword evidence="3" id="KW-1185">Reference proteome</keyword>
<sequence length="169" mass="18268">MDFGSDMLADQKLTESRVKTRLLGFDAEELEDDPFATEAMPQGSGMSQFPVGWLVVVEGPGRGAGFTLSSGVSLIGRGEDQTIRLDFGDTSISRSHHAAVAYDPEQKEFFIGHGGKANLVRRNGRPVLVTEPLTSGDLIRIGETSLRFVPLCGADFSWERGAGECTDFV</sequence>
<dbReference type="EMBL" id="WIXK01000007">
    <property type="protein sequence ID" value="MQY43671.1"/>
    <property type="molecule type" value="Genomic_DNA"/>
</dbReference>